<evidence type="ECO:0000313" key="2">
    <source>
        <dbReference type="EMBL" id="AMX20875.1"/>
    </source>
</evidence>
<organism evidence="2 3">
    <name type="scientific">Acinetobacter pittii</name>
    <name type="common">Acinetobacter genomosp. 3</name>
    <dbReference type="NCBI Taxonomy" id="48296"/>
    <lineage>
        <taxon>Bacteria</taxon>
        <taxon>Pseudomonadati</taxon>
        <taxon>Pseudomonadota</taxon>
        <taxon>Gammaproteobacteria</taxon>
        <taxon>Moraxellales</taxon>
        <taxon>Moraxellaceae</taxon>
        <taxon>Acinetobacter</taxon>
        <taxon>Acinetobacter calcoaceticus/baumannii complex</taxon>
    </lineage>
</organism>
<dbReference type="InterPro" id="IPR000719">
    <property type="entry name" value="Prot_kinase_dom"/>
</dbReference>
<dbReference type="PANTHER" id="PTHR44167">
    <property type="entry name" value="OVARIAN-SPECIFIC SERINE/THREONINE-PROTEIN KINASE LOK-RELATED"/>
    <property type="match status" value="1"/>
</dbReference>
<dbReference type="GO" id="GO:0004674">
    <property type="term" value="F:protein serine/threonine kinase activity"/>
    <property type="evidence" value="ECO:0007669"/>
    <property type="project" value="TreeGrafter"/>
</dbReference>
<dbReference type="SUPFAM" id="SSF56112">
    <property type="entry name" value="Protein kinase-like (PK-like)"/>
    <property type="match status" value="1"/>
</dbReference>
<reference evidence="2 3" key="1">
    <citation type="submission" date="2016-04" db="EMBL/GenBank/DDBJ databases">
        <title>Complete genome sequencing of OXA-72 bearing Acinetobacter pittii strain IEC338SC.</title>
        <authorList>
            <person name="Brasiliense D.M."/>
            <person name="Lima K.V."/>
            <person name="Souza C.O."/>
            <person name="Dutra L.G."/>
            <person name="Mamizuka E.M."/>
            <person name="Perez-Chaparro P.J."/>
            <person name="McCulloch J.A."/>
        </authorList>
    </citation>
    <scope>NUCLEOTIDE SEQUENCE [LARGE SCALE GENOMIC DNA]</scope>
    <source>
        <strain evidence="2 3">IEC338SC</strain>
        <plasmid evidence="2 3">pIEC338SCOX</plasmid>
    </source>
</reference>
<dbReference type="SMART" id="SM00220">
    <property type="entry name" value="S_TKc"/>
    <property type="match status" value="1"/>
</dbReference>
<dbReference type="PANTHER" id="PTHR44167:SF24">
    <property type="entry name" value="SERINE_THREONINE-PROTEIN KINASE CHK2"/>
    <property type="match status" value="1"/>
</dbReference>
<keyword evidence="2" id="KW-0614">Plasmid</keyword>
<dbReference type="Proteomes" id="UP000076152">
    <property type="component" value="Plasmid pIEC338SCOX"/>
</dbReference>
<name>A0AB33BBR7_ACIPI</name>
<feature type="domain" description="Protein kinase" evidence="1">
    <location>
        <begin position="9"/>
        <end position="322"/>
    </location>
</feature>
<dbReference type="InterPro" id="IPR011009">
    <property type="entry name" value="Kinase-like_dom_sf"/>
</dbReference>
<keyword evidence="2" id="KW-0808">Transferase</keyword>
<geneLocation type="plasmid" evidence="2 3">
    <name>pIEC338SCOX</name>
</geneLocation>
<dbReference type="PROSITE" id="PS00108">
    <property type="entry name" value="PROTEIN_KINASE_ST"/>
    <property type="match status" value="1"/>
</dbReference>
<gene>
    <name evidence="2" type="ORF">IEC338SC_p3807</name>
</gene>
<dbReference type="RefSeq" id="WP_063099734.1">
    <property type="nucleotide sequence ID" value="NZ_CP015146.1"/>
</dbReference>
<dbReference type="Pfam" id="PF00069">
    <property type="entry name" value="Pkinase"/>
    <property type="match status" value="1"/>
</dbReference>
<dbReference type="PROSITE" id="PS50011">
    <property type="entry name" value="PROTEIN_KINASE_DOM"/>
    <property type="match status" value="1"/>
</dbReference>
<protein>
    <submittedName>
        <fullName evidence="2">Serine/threonine-protein kinase</fullName>
    </submittedName>
</protein>
<dbReference type="EMBL" id="CP015146">
    <property type="protein sequence ID" value="AMX20875.1"/>
    <property type="molecule type" value="Genomic_DNA"/>
</dbReference>
<proteinExistence type="predicted"/>
<dbReference type="Gene3D" id="1.10.510.10">
    <property type="entry name" value="Transferase(Phosphotransferase) domain 1"/>
    <property type="match status" value="1"/>
</dbReference>
<evidence type="ECO:0000259" key="1">
    <source>
        <dbReference type="PROSITE" id="PS50011"/>
    </source>
</evidence>
<sequence>MEIFDNRFEVVNLCSDNGGMGLVLLVKDLTQQYEGTLALKYCRETSEEYISRFKREVRLVNKFKGNEKVVQILHSNFDHNPPYFVMPFYEQGDLLKLHESLSNNYANQEKIINQMIDCISELHRENIFHRDIKPQNFLINDSNIIVSDFGLGLEPNSISRFTVSSDSWGTHGFLPPEFQDNGFKYADAQADIFMLGKSIYALLTKIDPTYFRPHENVHSSLQYVLNKACAPDKDRRFKNLSEMKQAVELSFDVILKRRGVLGEAQESLEVLKNNIATEGKYSPEQVKQFVSQMLHLNDDDLFKMMEDISRPTFFKILSDPQLQDTLEDFLNLYEKFIEAQQYAWAFAETVAKIVHILISSPTVTISNKAKALDLAIKSAIYMNRYAAMETCSNIIKTIVDENLAQSIVNIMRDNQGSFIDEIERSSCKSPTIRNYLEVISR</sequence>
<accession>A0AB33BBR7</accession>
<dbReference type="GO" id="GO:0005524">
    <property type="term" value="F:ATP binding"/>
    <property type="evidence" value="ECO:0007669"/>
    <property type="project" value="InterPro"/>
</dbReference>
<keyword evidence="2" id="KW-0418">Kinase</keyword>
<evidence type="ECO:0000313" key="3">
    <source>
        <dbReference type="Proteomes" id="UP000076152"/>
    </source>
</evidence>
<dbReference type="InterPro" id="IPR008271">
    <property type="entry name" value="Ser/Thr_kinase_AS"/>
</dbReference>
<dbReference type="AlphaFoldDB" id="A0AB33BBR7"/>